<comment type="catalytic activity">
    <reaction evidence="1">
        <text>ATP + protein L-histidine = ADP + protein N-phospho-L-histidine.</text>
        <dbReference type="EC" id="2.7.13.3"/>
    </reaction>
</comment>
<dbReference type="SMART" id="SM00448">
    <property type="entry name" value="REC"/>
    <property type="match status" value="1"/>
</dbReference>
<feature type="region of interest" description="Disordered" evidence="10">
    <location>
        <begin position="589"/>
        <end position="628"/>
    </location>
</feature>
<organism evidence="13 14">
    <name type="scientific">Kitasatospora indigofera</name>
    <dbReference type="NCBI Taxonomy" id="67307"/>
    <lineage>
        <taxon>Bacteria</taxon>
        <taxon>Bacillati</taxon>
        <taxon>Actinomycetota</taxon>
        <taxon>Actinomycetes</taxon>
        <taxon>Kitasatosporales</taxon>
        <taxon>Streptomycetaceae</taxon>
        <taxon>Kitasatospora</taxon>
    </lineage>
</organism>
<dbReference type="InterPro" id="IPR011006">
    <property type="entry name" value="CheY-like_superfamily"/>
</dbReference>
<dbReference type="PROSITE" id="PS50109">
    <property type="entry name" value="HIS_KIN"/>
    <property type="match status" value="1"/>
</dbReference>
<accession>A0A919KP50</accession>
<evidence type="ECO:0000256" key="4">
    <source>
        <dbReference type="ARBA" id="ARBA00022553"/>
    </source>
</evidence>
<evidence type="ECO:0000256" key="1">
    <source>
        <dbReference type="ARBA" id="ARBA00000085"/>
    </source>
</evidence>
<keyword evidence="7" id="KW-0902">Two-component regulatory system</keyword>
<dbReference type="SMART" id="SM00388">
    <property type="entry name" value="HisKA"/>
    <property type="match status" value="1"/>
</dbReference>
<dbReference type="RefSeq" id="WP_229927302.1">
    <property type="nucleotide sequence ID" value="NZ_BNBO01000007.1"/>
</dbReference>
<evidence type="ECO:0000256" key="5">
    <source>
        <dbReference type="ARBA" id="ARBA00022679"/>
    </source>
</evidence>
<evidence type="ECO:0000313" key="14">
    <source>
        <dbReference type="Proteomes" id="UP000617734"/>
    </source>
</evidence>
<dbReference type="AlphaFoldDB" id="A0A919KP50"/>
<evidence type="ECO:0000256" key="9">
    <source>
        <dbReference type="SAM" id="Coils"/>
    </source>
</evidence>
<reference evidence="13" key="2">
    <citation type="submission" date="2020-09" db="EMBL/GenBank/DDBJ databases">
        <authorList>
            <person name="Sun Q."/>
            <person name="Ohkuma M."/>
        </authorList>
    </citation>
    <scope>NUCLEOTIDE SEQUENCE</scope>
    <source>
        <strain evidence="13">JCM 4646</strain>
    </source>
</reference>
<dbReference type="InterPro" id="IPR036890">
    <property type="entry name" value="HATPase_C_sf"/>
</dbReference>
<evidence type="ECO:0000259" key="11">
    <source>
        <dbReference type="PROSITE" id="PS50109"/>
    </source>
</evidence>
<dbReference type="Gene3D" id="3.30.565.10">
    <property type="entry name" value="Histidine kinase-like ATPase, C-terminal domain"/>
    <property type="match status" value="1"/>
</dbReference>
<feature type="coiled-coil region" evidence="9">
    <location>
        <begin position="146"/>
        <end position="190"/>
    </location>
</feature>
<dbReference type="SUPFAM" id="SSF55874">
    <property type="entry name" value="ATPase domain of HSP90 chaperone/DNA topoisomerase II/histidine kinase"/>
    <property type="match status" value="1"/>
</dbReference>
<dbReference type="CDD" id="cd16922">
    <property type="entry name" value="HATPase_EvgS-ArcB-TorS-like"/>
    <property type="match status" value="1"/>
</dbReference>
<feature type="compositionally biased region" description="Low complexity" evidence="10">
    <location>
        <begin position="610"/>
        <end position="619"/>
    </location>
</feature>
<evidence type="ECO:0000256" key="3">
    <source>
        <dbReference type="ARBA" id="ARBA00012438"/>
    </source>
</evidence>
<evidence type="ECO:0000256" key="6">
    <source>
        <dbReference type="ARBA" id="ARBA00022777"/>
    </source>
</evidence>
<dbReference type="EMBL" id="BNBO01000007">
    <property type="protein sequence ID" value="GHH66341.1"/>
    <property type="molecule type" value="Genomic_DNA"/>
</dbReference>
<keyword evidence="6 13" id="KW-0418">Kinase</keyword>
<evidence type="ECO:0000259" key="12">
    <source>
        <dbReference type="PROSITE" id="PS50110"/>
    </source>
</evidence>
<dbReference type="Pfam" id="PF00512">
    <property type="entry name" value="HisKA"/>
    <property type="match status" value="1"/>
</dbReference>
<dbReference type="GO" id="GO:0009927">
    <property type="term" value="F:histidine phosphotransfer kinase activity"/>
    <property type="evidence" value="ECO:0007669"/>
    <property type="project" value="TreeGrafter"/>
</dbReference>
<keyword evidence="14" id="KW-1185">Reference proteome</keyword>
<feature type="domain" description="Histidine kinase" evidence="11">
    <location>
        <begin position="229"/>
        <end position="452"/>
    </location>
</feature>
<dbReference type="InterPro" id="IPR003594">
    <property type="entry name" value="HATPase_dom"/>
</dbReference>
<dbReference type="PROSITE" id="PS50110">
    <property type="entry name" value="RESPONSE_REGULATORY"/>
    <property type="match status" value="1"/>
</dbReference>
<dbReference type="GO" id="GO:0005886">
    <property type="term" value="C:plasma membrane"/>
    <property type="evidence" value="ECO:0007669"/>
    <property type="project" value="UniProtKB-SubCell"/>
</dbReference>
<evidence type="ECO:0000256" key="7">
    <source>
        <dbReference type="ARBA" id="ARBA00023012"/>
    </source>
</evidence>
<evidence type="ECO:0000256" key="8">
    <source>
        <dbReference type="PROSITE-ProRule" id="PRU00169"/>
    </source>
</evidence>
<dbReference type="CDD" id="cd00082">
    <property type="entry name" value="HisKA"/>
    <property type="match status" value="1"/>
</dbReference>
<gene>
    <name evidence="13" type="ORF">GCM10018781_20140</name>
</gene>
<dbReference type="GeneID" id="95352490"/>
<dbReference type="SMART" id="SM00387">
    <property type="entry name" value="HATPase_c"/>
    <property type="match status" value="1"/>
</dbReference>
<name>A0A919KP50_9ACTN</name>
<dbReference type="CDD" id="cd00156">
    <property type="entry name" value="REC"/>
    <property type="match status" value="1"/>
</dbReference>
<dbReference type="InterPro" id="IPR005467">
    <property type="entry name" value="His_kinase_dom"/>
</dbReference>
<keyword evidence="9" id="KW-0175">Coiled coil</keyword>
<dbReference type="SUPFAM" id="SSF52172">
    <property type="entry name" value="CheY-like"/>
    <property type="match status" value="1"/>
</dbReference>
<dbReference type="SUPFAM" id="SSF47384">
    <property type="entry name" value="Homodimeric domain of signal transducing histidine kinase"/>
    <property type="match status" value="1"/>
</dbReference>
<dbReference type="InterPro" id="IPR003661">
    <property type="entry name" value="HisK_dim/P_dom"/>
</dbReference>
<evidence type="ECO:0000313" key="13">
    <source>
        <dbReference type="EMBL" id="GHH66341.1"/>
    </source>
</evidence>
<reference evidence="13" key="1">
    <citation type="journal article" date="2014" name="Int. J. Syst. Evol. Microbiol.">
        <title>Complete genome sequence of Corynebacterium casei LMG S-19264T (=DSM 44701T), isolated from a smear-ripened cheese.</title>
        <authorList>
            <consortium name="US DOE Joint Genome Institute (JGI-PGF)"/>
            <person name="Walter F."/>
            <person name="Albersmeier A."/>
            <person name="Kalinowski J."/>
            <person name="Ruckert C."/>
        </authorList>
    </citation>
    <scope>NUCLEOTIDE SEQUENCE</scope>
    <source>
        <strain evidence="13">JCM 4646</strain>
    </source>
</reference>
<evidence type="ECO:0000256" key="2">
    <source>
        <dbReference type="ARBA" id="ARBA00004236"/>
    </source>
</evidence>
<dbReference type="InterPro" id="IPR036097">
    <property type="entry name" value="HisK_dim/P_sf"/>
</dbReference>
<dbReference type="GO" id="GO:0000155">
    <property type="term" value="F:phosphorelay sensor kinase activity"/>
    <property type="evidence" value="ECO:0007669"/>
    <property type="project" value="InterPro"/>
</dbReference>
<dbReference type="InterPro" id="IPR001789">
    <property type="entry name" value="Sig_transdc_resp-reg_receiver"/>
</dbReference>
<keyword evidence="4 8" id="KW-0597">Phosphoprotein</keyword>
<dbReference type="Gene3D" id="1.10.287.130">
    <property type="match status" value="1"/>
</dbReference>
<dbReference type="InterPro" id="IPR004358">
    <property type="entry name" value="Sig_transdc_His_kin-like_C"/>
</dbReference>
<proteinExistence type="predicted"/>
<dbReference type="PRINTS" id="PR00344">
    <property type="entry name" value="BCTRLSENSOR"/>
</dbReference>
<dbReference type="Gene3D" id="3.40.50.2300">
    <property type="match status" value="1"/>
</dbReference>
<comment type="subcellular location">
    <subcellularLocation>
        <location evidence="2">Cell membrane</location>
    </subcellularLocation>
</comment>
<protein>
    <recommendedName>
        <fullName evidence="3">histidine kinase</fullName>
        <ecNumber evidence="3">2.7.13.3</ecNumber>
    </recommendedName>
</protein>
<feature type="domain" description="Response regulatory" evidence="12">
    <location>
        <begin position="470"/>
        <end position="585"/>
    </location>
</feature>
<feature type="compositionally biased region" description="Low complexity" evidence="10">
    <location>
        <begin position="589"/>
        <end position="602"/>
    </location>
</feature>
<feature type="modified residue" description="4-aspartylphosphate" evidence="8">
    <location>
        <position position="519"/>
    </location>
</feature>
<dbReference type="Pfam" id="PF02518">
    <property type="entry name" value="HATPase_c"/>
    <property type="match status" value="1"/>
</dbReference>
<keyword evidence="5" id="KW-0808">Transferase</keyword>
<evidence type="ECO:0000256" key="10">
    <source>
        <dbReference type="SAM" id="MobiDB-lite"/>
    </source>
</evidence>
<dbReference type="Pfam" id="PF00072">
    <property type="entry name" value="Response_reg"/>
    <property type="match status" value="1"/>
</dbReference>
<sequence length="628" mass="66776">MTPRAALPLLTSAVGSEQEIFALRRSGRVVAQAMGLDNQAQVRLATALSELGRDLLGVRGLNASFTLAPGEAPALLVTLRWEDRRRSPGEETLEAVGRLLPGAVRRPAVPGCLVVEQPLPGNSPSPAELAERTLRVLRAQPAPNPMEELRAQNRDLIAALEDSRAQREELQRLNEELETTNQGVVALYSELSQELEDTNRGVVALYAELDDKSRQLREAGDARTRFWANVSHELRSPANSVIGLARLLLDADEDQPAEERRHQLALIGASGSTLLALVDELLDVAKAESGRLDPHWSSVDLRILLGQLRGTMRGLVQSPAVTLVIPDPLRPPELTGDEVMLTRILRNLLSNALKFTEQGEVRLEVATERAPDGSELVVLTVTDTGVGIPVDEQERIFEEFYQVRGPHQRGRSGTGLGLPYVRRVAELLGGSVSLVSAPGRGTTVTLRLPAVPPALRTAPAAGGAPARLAVLVTVDDDPAFRSGVRPVLGEIADRVVEVPRSADALAAVRRERPDAVLLDLHMPAPDGYQLLADLAADPLLRDVPALVLTSARSADLDHRRLVHARAVVEKTGLDAARLARALALGARVGATGPAPDGPAGTPAGPGPDGPAGTPAAAAPRPHGDGTPP</sequence>
<dbReference type="PANTHER" id="PTHR43047:SF72">
    <property type="entry name" value="OSMOSENSING HISTIDINE PROTEIN KINASE SLN1"/>
    <property type="match status" value="1"/>
</dbReference>
<dbReference type="PANTHER" id="PTHR43047">
    <property type="entry name" value="TWO-COMPONENT HISTIDINE PROTEIN KINASE"/>
    <property type="match status" value="1"/>
</dbReference>
<dbReference type="Proteomes" id="UP000617734">
    <property type="component" value="Unassembled WGS sequence"/>
</dbReference>
<dbReference type="EC" id="2.7.13.3" evidence="3"/>
<comment type="caution">
    <text evidence="13">The sequence shown here is derived from an EMBL/GenBank/DDBJ whole genome shotgun (WGS) entry which is preliminary data.</text>
</comment>